<evidence type="ECO:0000313" key="4">
    <source>
        <dbReference type="Proteomes" id="UP001174936"/>
    </source>
</evidence>
<dbReference type="Proteomes" id="UP001174936">
    <property type="component" value="Unassembled WGS sequence"/>
</dbReference>
<dbReference type="Gene3D" id="3.40.50.1820">
    <property type="entry name" value="alpha/beta hydrolase"/>
    <property type="match status" value="1"/>
</dbReference>
<dbReference type="InterPro" id="IPR029058">
    <property type="entry name" value="AB_hydrolase_fold"/>
</dbReference>
<name>A0AA39Y038_9PEZI</name>
<organism evidence="3 4">
    <name type="scientific">Cercophora newfieldiana</name>
    <dbReference type="NCBI Taxonomy" id="92897"/>
    <lineage>
        <taxon>Eukaryota</taxon>
        <taxon>Fungi</taxon>
        <taxon>Dikarya</taxon>
        <taxon>Ascomycota</taxon>
        <taxon>Pezizomycotina</taxon>
        <taxon>Sordariomycetes</taxon>
        <taxon>Sordariomycetidae</taxon>
        <taxon>Sordariales</taxon>
        <taxon>Lasiosphaeriaceae</taxon>
        <taxon>Cercophora</taxon>
    </lineage>
</organism>
<sequence>MSKLRFRLIFFTWWTLFASRLHASLLTPKQLLAAADTAPAFEYPLPPSLDPWYRAPASFAWRNTAPGTVLKIRRAPLLNYTVGNAMAAYQILYRSTDSQYNAAWDVTTLFIPWWQYRCSVSTPHLCAHAIMSYQIPYDTCNVDASPSYALNIGEPYGEISDALGLGWFVSVPDYEGPLASYAAGLQSGHATLDGVRAVLQVAGYFGLRMDKAKVALWGFSGGALASEWAAELAGHYAPKLQIAGVALGGLPPNLTSVIDFLNRSPSAGLIPAGLLGMATQHPKAYSWVVSRLKPANASRFLSVRYMTATQAIATYQNEDIYDYFVGGYNDVRVARVMTDMYNIDGYMGYHGVPRMPMFVYKAVRDELSPVEDTDALVERFCGVGANILYHRNMAGNHNEELVNGRQRAFAWLSSILDGSYGQIYSVMGCAVVNVTYNIAPYVPWLVPR</sequence>
<evidence type="ECO:0000256" key="2">
    <source>
        <dbReference type="SAM" id="SignalP"/>
    </source>
</evidence>
<feature type="signal peptide" evidence="2">
    <location>
        <begin position="1"/>
        <end position="23"/>
    </location>
</feature>
<dbReference type="Pfam" id="PF03583">
    <property type="entry name" value="LIP"/>
    <property type="match status" value="1"/>
</dbReference>
<evidence type="ECO:0000256" key="1">
    <source>
        <dbReference type="ARBA" id="ARBA00022801"/>
    </source>
</evidence>
<protein>
    <submittedName>
        <fullName evidence="3">Secretory lipase-domain-containing protein</fullName>
    </submittedName>
</protein>
<keyword evidence="1" id="KW-0378">Hydrolase</keyword>
<comment type="caution">
    <text evidence="3">The sequence shown here is derived from an EMBL/GenBank/DDBJ whole genome shotgun (WGS) entry which is preliminary data.</text>
</comment>
<gene>
    <name evidence="3" type="ORF">B0T16DRAFT_331084</name>
</gene>
<dbReference type="Gene3D" id="1.10.260.130">
    <property type="match status" value="1"/>
</dbReference>
<dbReference type="GO" id="GO:0016042">
    <property type="term" value="P:lipid catabolic process"/>
    <property type="evidence" value="ECO:0007669"/>
    <property type="project" value="InterPro"/>
</dbReference>
<proteinExistence type="predicted"/>
<dbReference type="SUPFAM" id="SSF53474">
    <property type="entry name" value="alpha/beta-Hydrolases"/>
    <property type="match status" value="1"/>
</dbReference>
<accession>A0AA39Y038</accession>
<reference evidence="3" key="1">
    <citation type="submission" date="2023-06" db="EMBL/GenBank/DDBJ databases">
        <title>Genome-scale phylogeny and comparative genomics of the fungal order Sordariales.</title>
        <authorList>
            <consortium name="Lawrence Berkeley National Laboratory"/>
            <person name="Hensen N."/>
            <person name="Bonometti L."/>
            <person name="Westerberg I."/>
            <person name="Brannstrom I.O."/>
            <person name="Guillou S."/>
            <person name="Cros-Aarteil S."/>
            <person name="Calhoun S."/>
            <person name="Haridas S."/>
            <person name="Kuo A."/>
            <person name="Mondo S."/>
            <person name="Pangilinan J."/>
            <person name="Riley R."/>
            <person name="Labutti K."/>
            <person name="Andreopoulos B."/>
            <person name="Lipzen A."/>
            <person name="Chen C."/>
            <person name="Yanf M."/>
            <person name="Daum C."/>
            <person name="Ng V."/>
            <person name="Clum A."/>
            <person name="Steindorff A."/>
            <person name="Ohm R."/>
            <person name="Martin F."/>
            <person name="Silar P."/>
            <person name="Natvig D."/>
            <person name="Lalanne C."/>
            <person name="Gautier V."/>
            <person name="Ament-Velasquez S.L."/>
            <person name="Kruys A."/>
            <person name="Hutchinson M.I."/>
            <person name="Powell A.J."/>
            <person name="Barry K."/>
            <person name="Miller A.N."/>
            <person name="Grigoriev I.V."/>
            <person name="Debuchy R."/>
            <person name="Gladieux P."/>
            <person name="Thoren M.H."/>
            <person name="Johannesson H."/>
        </authorList>
    </citation>
    <scope>NUCLEOTIDE SEQUENCE</scope>
    <source>
        <strain evidence="3">SMH2532-1</strain>
    </source>
</reference>
<dbReference type="InterPro" id="IPR005152">
    <property type="entry name" value="Lipase_secreted"/>
</dbReference>
<dbReference type="AlphaFoldDB" id="A0AA39Y038"/>
<keyword evidence="2" id="KW-0732">Signal</keyword>
<keyword evidence="4" id="KW-1185">Reference proteome</keyword>
<dbReference type="PANTHER" id="PTHR34853">
    <property type="match status" value="1"/>
</dbReference>
<dbReference type="GO" id="GO:0004806">
    <property type="term" value="F:triacylglycerol lipase activity"/>
    <property type="evidence" value="ECO:0007669"/>
    <property type="project" value="InterPro"/>
</dbReference>
<dbReference type="PANTHER" id="PTHR34853:SF5">
    <property type="entry name" value="LIP-DOMAIN-CONTAINING PROTEIN-RELATED"/>
    <property type="match status" value="1"/>
</dbReference>
<dbReference type="EMBL" id="JAULSV010000005">
    <property type="protein sequence ID" value="KAK0643413.1"/>
    <property type="molecule type" value="Genomic_DNA"/>
</dbReference>
<evidence type="ECO:0000313" key="3">
    <source>
        <dbReference type="EMBL" id="KAK0643413.1"/>
    </source>
</evidence>
<feature type="chain" id="PRO_5041421479" evidence="2">
    <location>
        <begin position="24"/>
        <end position="448"/>
    </location>
</feature>